<dbReference type="AlphaFoldDB" id="A0A0G1XMS8"/>
<dbReference type="Gene3D" id="6.10.250.2410">
    <property type="match status" value="1"/>
</dbReference>
<dbReference type="Gene3D" id="1.10.10.580">
    <property type="entry name" value="Structural maintenance of chromosome 1. Chain E"/>
    <property type="match status" value="1"/>
</dbReference>
<dbReference type="PANTHER" id="PTHR33969:SF2">
    <property type="entry name" value="SEGREGATION AND CONDENSATION PROTEIN A"/>
    <property type="match status" value="1"/>
</dbReference>
<protein>
    <recommendedName>
        <fullName evidence="1">Segregation and condensation protein A</fullName>
    </recommendedName>
</protein>
<proteinExistence type="predicted"/>
<reference evidence="2 3" key="1">
    <citation type="journal article" date="2015" name="Nature">
        <title>rRNA introns, odd ribosomes, and small enigmatic genomes across a large radiation of phyla.</title>
        <authorList>
            <person name="Brown C.T."/>
            <person name="Hug L.A."/>
            <person name="Thomas B.C."/>
            <person name="Sharon I."/>
            <person name="Castelle C.J."/>
            <person name="Singh A."/>
            <person name="Wilkins M.J."/>
            <person name="Williams K.H."/>
            <person name="Banfield J.F."/>
        </authorList>
    </citation>
    <scope>NUCLEOTIDE SEQUENCE [LARGE SCALE GENOMIC DNA]</scope>
</reference>
<evidence type="ECO:0000256" key="1">
    <source>
        <dbReference type="ARBA" id="ARBA00044777"/>
    </source>
</evidence>
<dbReference type="Pfam" id="PF02616">
    <property type="entry name" value="SMC_ScpA"/>
    <property type="match status" value="1"/>
</dbReference>
<accession>A0A0G1XMS8</accession>
<name>A0A0G1XMS8_9BACT</name>
<organism evidence="2 3">
    <name type="scientific">Candidatus Uhrbacteria bacterium GW2011_GWA2_52_8d</name>
    <dbReference type="NCBI Taxonomy" id="1618979"/>
    <lineage>
        <taxon>Bacteria</taxon>
        <taxon>Candidatus Uhriibacteriota</taxon>
    </lineage>
</organism>
<dbReference type="EMBL" id="LCRH01000039">
    <property type="protein sequence ID" value="KKW32160.1"/>
    <property type="molecule type" value="Genomic_DNA"/>
</dbReference>
<dbReference type="InterPro" id="IPR003768">
    <property type="entry name" value="ScpA"/>
</dbReference>
<evidence type="ECO:0000313" key="2">
    <source>
        <dbReference type="EMBL" id="KKW32160.1"/>
    </source>
</evidence>
<comment type="caution">
    <text evidence="2">The sequence shown here is derived from an EMBL/GenBank/DDBJ whole genome shotgun (WGS) entry which is preliminary data.</text>
</comment>
<dbReference type="Proteomes" id="UP000034054">
    <property type="component" value="Unassembled WGS sequence"/>
</dbReference>
<evidence type="ECO:0000313" key="3">
    <source>
        <dbReference type="Proteomes" id="UP000034054"/>
    </source>
</evidence>
<gene>
    <name evidence="2" type="ORF">UY76_C0039G0007</name>
</gene>
<sequence length="231" mass="26167">MAFEVKLETFDGPLHVLLELIQGEELPITEVSLGSVTQKYLEYMNTHDVPPEELADFLVVATKLLLLKSQAILPIEAEPEEDPSTLALQLRLYKEFVDASRTLEERFDSTNWSFERATPDVVRLEIGEVVTNLCAEDLREAFSGLLKRLEPFFKLQTAALERVVSVGERLQEIHEAILSRTKMTFRQIASSGKSKVDVVISFLALLELVKQRVVHVVQSGVFDEIEIKRVD</sequence>
<dbReference type="InterPro" id="IPR023093">
    <property type="entry name" value="ScpA-like_C"/>
</dbReference>
<dbReference type="PANTHER" id="PTHR33969">
    <property type="entry name" value="SEGREGATION AND CONDENSATION PROTEIN A"/>
    <property type="match status" value="1"/>
</dbReference>